<dbReference type="SUPFAM" id="SSF55729">
    <property type="entry name" value="Acyl-CoA N-acyltransferases (Nat)"/>
    <property type="match status" value="1"/>
</dbReference>
<reference evidence="3" key="1">
    <citation type="submission" date="2017-09" db="EMBL/GenBank/DDBJ databases">
        <authorList>
            <person name="Varghese N."/>
            <person name="Submissions S."/>
        </authorList>
    </citation>
    <scope>NUCLEOTIDE SEQUENCE [LARGE SCALE GENOMIC DNA]</scope>
    <source>
        <strain evidence="3">CGMCC 1.8913</strain>
    </source>
</reference>
<dbReference type="InterPro" id="IPR016181">
    <property type="entry name" value="Acyl_CoA_acyltransferase"/>
</dbReference>
<accession>A0A285P6Q0</accession>
<proteinExistence type="predicted"/>
<dbReference type="PANTHER" id="PTHR37817">
    <property type="entry name" value="N-ACETYLTRANSFERASE EIS"/>
    <property type="match status" value="1"/>
</dbReference>
<dbReference type="InterPro" id="IPR025559">
    <property type="entry name" value="Eis_dom"/>
</dbReference>
<sequence length="383" mass="44726">MQTERLGKQDLEEAVQMSEYAFRYRLPDEKRNARLEQLEQHQQLYGIKENGKLAAKLQLLPLAIRLGEQTVPMGGIAGVTTYPEYRRNGYIKQILTDTLYHIREQGMPVSMLHPFYVDFYRRFGYELFTDRTIYTLKKKDLVRLAPVEGTIERVKKEAHGQEVEEVYAAYASLYSGMLERQNYWWKQRVYREHDFIAIYRDTKGKAQGYIIYEIATPDKLDISEFVALTADARAGLWNFIAQHDSMFEEVKLDLSPHDPLTFLLPDPQLDVKHYPYFMARIVDISAFFAKFDWLKDPQNFILHVQDPIIRENNATYTFQDGKAVVSDADNGIDLSINMLSAIVFGYKRPLVLWQAGLLKGPEEMIQNLEDSIPKRVPYIYDFF</sequence>
<dbReference type="GO" id="GO:0030649">
    <property type="term" value="P:aminoglycoside antibiotic catabolic process"/>
    <property type="evidence" value="ECO:0007669"/>
    <property type="project" value="TreeGrafter"/>
</dbReference>
<dbReference type="InterPro" id="IPR036527">
    <property type="entry name" value="SCP2_sterol-bd_dom_sf"/>
</dbReference>
<dbReference type="RefSeq" id="WP_097043426.1">
    <property type="nucleotide sequence ID" value="NZ_OBEK01000006.1"/>
</dbReference>
<protein>
    <submittedName>
        <fullName evidence="2">Predicted acetyltransferase</fullName>
    </submittedName>
</protein>
<name>A0A285P6Q0_9BACI</name>
<dbReference type="SUPFAM" id="SSF55718">
    <property type="entry name" value="SCP-like"/>
    <property type="match status" value="1"/>
</dbReference>
<dbReference type="PROSITE" id="PS51186">
    <property type="entry name" value="GNAT"/>
    <property type="match status" value="1"/>
</dbReference>
<keyword evidence="2" id="KW-0808">Transferase</keyword>
<dbReference type="GO" id="GO:0034069">
    <property type="term" value="F:aminoglycoside N-acetyltransferase activity"/>
    <property type="evidence" value="ECO:0007669"/>
    <property type="project" value="TreeGrafter"/>
</dbReference>
<gene>
    <name evidence="2" type="ORF">SAMN05421503_3230</name>
</gene>
<dbReference type="InterPro" id="IPR051554">
    <property type="entry name" value="Acetyltransferase_Eis"/>
</dbReference>
<dbReference type="Gene3D" id="3.40.630.30">
    <property type="match status" value="2"/>
</dbReference>
<dbReference type="EMBL" id="OBEK01000006">
    <property type="protein sequence ID" value="SNZ17415.1"/>
    <property type="molecule type" value="Genomic_DNA"/>
</dbReference>
<dbReference type="Pfam" id="PF17668">
    <property type="entry name" value="Acetyltransf_17"/>
    <property type="match status" value="1"/>
</dbReference>
<dbReference type="AlphaFoldDB" id="A0A285P6Q0"/>
<dbReference type="Proteomes" id="UP000219356">
    <property type="component" value="Unassembled WGS sequence"/>
</dbReference>
<dbReference type="Pfam" id="PF13527">
    <property type="entry name" value="Acetyltransf_9"/>
    <property type="match status" value="1"/>
</dbReference>
<dbReference type="Gene3D" id="3.30.1050.10">
    <property type="entry name" value="SCP2 sterol-binding domain"/>
    <property type="match status" value="1"/>
</dbReference>
<feature type="domain" description="N-acetyltransferase" evidence="1">
    <location>
        <begin position="1"/>
        <end position="142"/>
    </location>
</feature>
<organism evidence="2 3">
    <name type="scientific">Terribacillus aidingensis</name>
    <dbReference type="NCBI Taxonomy" id="586416"/>
    <lineage>
        <taxon>Bacteria</taxon>
        <taxon>Bacillati</taxon>
        <taxon>Bacillota</taxon>
        <taxon>Bacilli</taxon>
        <taxon>Bacillales</taxon>
        <taxon>Bacillaceae</taxon>
        <taxon>Terribacillus</taxon>
    </lineage>
</organism>
<dbReference type="InterPro" id="IPR041380">
    <property type="entry name" value="Acetyltransf_17"/>
</dbReference>
<evidence type="ECO:0000313" key="2">
    <source>
        <dbReference type="EMBL" id="SNZ17415.1"/>
    </source>
</evidence>
<dbReference type="OrthoDB" id="9768284at2"/>
<keyword evidence="3" id="KW-1185">Reference proteome</keyword>
<evidence type="ECO:0000259" key="1">
    <source>
        <dbReference type="PROSITE" id="PS51186"/>
    </source>
</evidence>
<dbReference type="Pfam" id="PF13530">
    <property type="entry name" value="SCP2_2"/>
    <property type="match status" value="1"/>
</dbReference>
<dbReference type="PANTHER" id="PTHR37817:SF1">
    <property type="entry name" value="N-ACETYLTRANSFERASE EIS"/>
    <property type="match status" value="1"/>
</dbReference>
<dbReference type="InterPro" id="IPR000182">
    <property type="entry name" value="GNAT_dom"/>
</dbReference>
<evidence type="ECO:0000313" key="3">
    <source>
        <dbReference type="Proteomes" id="UP000219356"/>
    </source>
</evidence>